<dbReference type="RefSeq" id="WP_083408648.1">
    <property type="nucleotide sequence ID" value="NZ_LT629971.1"/>
</dbReference>
<proteinExistence type="predicted"/>
<dbReference type="Proteomes" id="UP000182915">
    <property type="component" value="Chromosome I"/>
</dbReference>
<accession>A0A1H6KXS1</accession>
<evidence type="ECO:0000313" key="1">
    <source>
        <dbReference type="EMBL" id="SEH77781.1"/>
    </source>
</evidence>
<gene>
    <name evidence="1" type="ORF">SAMN04489835_4017</name>
</gene>
<dbReference type="OrthoDB" id="4632018at2"/>
<sequence length="72" mass="7612">MSIAVAVDDLPVLSAVGTVTVHDSGVARSCARCSCGWTGKRRLLKAAAEQDAWMHSIHQRCVVGVPLVRPGN</sequence>
<keyword evidence="2" id="KW-1185">Reference proteome</keyword>
<evidence type="ECO:0000313" key="2">
    <source>
        <dbReference type="Proteomes" id="UP000182915"/>
    </source>
</evidence>
<dbReference type="EMBL" id="LT629971">
    <property type="protein sequence ID" value="SEH77781.1"/>
    <property type="molecule type" value="Genomic_DNA"/>
</dbReference>
<name>A0A1H6KXS1_MYCRU</name>
<protein>
    <submittedName>
        <fullName evidence="1">Uncharacterized protein</fullName>
    </submittedName>
</protein>
<reference evidence="2" key="1">
    <citation type="submission" date="2016-10" db="EMBL/GenBank/DDBJ databases">
        <authorList>
            <person name="Varghese N."/>
            <person name="Submissions S."/>
        </authorList>
    </citation>
    <scope>NUCLEOTIDE SEQUENCE [LARGE SCALE GENOMIC DNA]</scope>
    <source>
        <strain evidence="2">DSM 45405</strain>
    </source>
</reference>
<dbReference type="AlphaFoldDB" id="A0A1H6KXS1"/>
<organism evidence="1 2">
    <name type="scientific">Mycolicibacterium rutilum</name>
    <name type="common">Mycobacterium rutilum</name>
    <dbReference type="NCBI Taxonomy" id="370526"/>
    <lineage>
        <taxon>Bacteria</taxon>
        <taxon>Bacillati</taxon>
        <taxon>Actinomycetota</taxon>
        <taxon>Actinomycetes</taxon>
        <taxon>Mycobacteriales</taxon>
        <taxon>Mycobacteriaceae</taxon>
        <taxon>Mycolicibacterium</taxon>
    </lineage>
</organism>